<accession>A0A9P7AYV8</accession>
<keyword evidence="9" id="KW-0276">Fatty acid metabolism</keyword>
<evidence type="ECO:0000256" key="6">
    <source>
        <dbReference type="ARBA" id="ARBA00012870"/>
    </source>
</evidence>
<comment type="subcellular location">
    <subcellularLocation>
        <location evidence="3">Peroxisome</location>
    </subcellularLocation>
</comment>
<feature type="domain" description="Acyl-coenzyme A oxidase N-terminal" evidence="13">
    <location>
        <begin position="31"/>
        <end position="145"/>
    </location>
</feature>
<evidence type="ECO:0000256" key="2">
    <source>
        <dbReference type="ARBA" id="ARBA00001974"/>
    </source>
</evidence>
<dbReference type="FunFam" id="2.40.110.10:FF:000003">
    <property type="entry name" value="Acyl-coenzyme A oxidase"/>
    <property type="match status" value="1"/>
</dbReference>
<dbReference type="InterPro" id="IPR029320">
    <property type="entry name" value="Acyl-CoA_ox_N"/>
</dbReference>
<evidence type="ECO:0000313" key="16">
    <source>
        <dbReference type="Proteomes" id="UP000785200"/>
    </source>
</evidence>
<comment type="cofactor">
    <cofactor evidence="2">
        <name>FAD</name>
        <dbReference type="ChEBI" id="CHEBI:57692"/>
    </cofactor>
</comment>
<proteinExistence type="inferred from homology"/>
<protein>
    <recommendedName>
        <fullName evidence="6">acyl-CoA oxidase</fullName>
        <ecNumber evidence="6">1.3.3.6</ecNumber>
    </recommendedName>
</protein>
<keyword evidence="7" id="KW-0285">Flavoprotein</keyword>
<comment type="similarity">
    <text evidence="5">Belongs to the acyl-CoA oxidase family.</text>
</comment>
<comment type="caution">
    <text evidence="15">The sequence shown here is derived from an EMBL/GenBank/DDBJ whole genome shotgun (WGS) entry which is preliminary data.</text>
</comment>
<evidence type="ECO:0000256" key="8">
    <source>
        <dbReference type="ARBA" id="ARBA00022827"/>
    </source>
</evidence>
<dbReference type="InterPro" id="IPR009100">
    <property type="entry name" value="AcylCoA_DH/oxidase_NM_dom_sf"/>
</dbReference>
<keyword evidence="12" id="KW-0576">Peroxisome</keyword>
<evidence type="ECO:0000256" key="10">
    <source>
        <dbReference type="ARBA" id="ARBA00023002"/>
    </source>
</evidence>
<dbReference type="Pfam" id="PF14749">
    <property type="entry name" value="Acyl-CoA_ox_N"/>
    <property type="match status" value="1"/>
</dbReference>
<dbReference type="PANTHER" id="PTHR10909">
    <property type="entry name" value="ELECTRON TRANSPORT OXIDOREDUCTASE"/>
    <property type="match status" value="1"/>
</dbReference>
<dbReference type="Proteomes" id="UP000785200">
    <property type="component" value="Unassembled WGS sequence"/>
</dbReference>
<keyword evidence="16" id="KW-1185">Reference proteome</keyword>
<evidence type="ECO:0000256" key="9">
    <source>
        <dbReference type="ARBA" id="ARBA00022832"/>
    </source>
</evidence>
<evidence type="ECO:0000313" key="15">
    <source>
        <dbReference type="EMBL" id="KAG0650551.1"/>
    </source>
</evidence>
<dbReference type="GO" id="GO:0033540">
    <property type="term" value="P:fatty acid beta-oxidation using acyl-CoA oxidase"/>
    <property type="evidence" value="ECO:0007669"/>
    <property type="project" value="TreeGrafter"/>
</dbReference>
<dbReference type="InterPro" id="IPR046373">
    <property type="entry name" value="Acyl-CoA_Oxase/DH_mid-dom_sf"/>
</dbReference>
<sequence>MVDFTDSLLPGPGSDGAEILKRERGQSTIRVKELSKHLFSHNGFLERQQRVLSIIEAEPLCSKTNQMNLSRPDRFHLGLARAKLTKRLSDKHGWDLEDNKMAEYLIDEMLPYHLHPNLFLTTMREQGSEEQKAYWLPRIEKYEIIGAYAQVHKTELGHGSNVRGLELEAKWDPRASEFVLHSPTLTASKWWNGALGRTANHAIVVAQLLLPQEGSTTTYSSYGPHPFVVQVRDMKTHLPLPGIVVGDIGAKFGYACMDNGYMLFDHFRIPHSAFLSRYSKVDPSTGAFSQPENSTVVYGTMTFVRSNIAMHARLILARAVTVAVRYTSIRRQFRDRDVDQNIGQEIPVLDYPTVQIRILPLLATTFALHYGAKAMGELYFRTREQVNVGDFAALADLHSTSSGLKSLCTGLAADGIETCRRALGGHGYGGGSGLVQLSHDYLAKPTVEGDNWMITQQVAAYLIKKMASAVKLPDSAASDDTDANLKAFIKARENPRTTVEYLDILNDDYAIVLAFRTRAASLVRTSWHHLVMN</sequence>
<keyword evidence="8" id="KW-0274">FAD</keyword>
<evidence type="ECO:0000256" key="5">
    <source>
        <dbReference type="ARBA" id="ARBA00006288"/>
    </source>
</evidence>
<dbReference type="PANTHER" id="PTHR10909:SF250">
    <property type="entry name" value="PEROXISOMAL ACYL-COENZYME A OXIDASE 1"/>
    <property type="match status" value="1"/>
</dbReference>
<dbReference type="InterPro" id="IPR037069">
    <property type="entry name" value="AcylCoA_DH/ox_N_sf"/>
</dbReference>
<evidence type="ECO:0000259" key="13">
    <source>
        <dbReference type="Pfam" id="PF14749"/>
    </source>
</evidence>
<dbReference type="AlphaFoldDB" id="A0A9P7AYV8"/>
<evidence type="ECO:0000256" key="3">
    <source>
        <dbReference type="ARBA" id="ARBA00004275"/>
    </source>
</evidence>
<dbReference type="Pfam" id="PF22924">
    <property type="entry name" value="ACOX_C_alpha1"/>
    <property type="match status" value="1"/>
</dbReference>
<dbReference type="Gene3D" id="1.20.140.10">
    <property type="entry name" value="Butyryl-CoA Dehydrogenase, subunit A, domain 3"/>
    <property type="match status" value="1"/>
</dbReference>
<dbReference type="GO" id="GO:0003997">
    <property type="term" value="F:acyl-CoA oxidase activity"/>
    <property type="evidence" value="ECO:0007669"/>
    <property type="project" value="UniProtKB-EC"/>
</dbReference>
<dbReference type="InterPro" id="IPR012258">
    <property type="entry name" value="Acyl-CoA_oxidase"/>
</dbReference>
<dbReference type="EMBL" id="VNKQ01000006">
    <property type="protein sequence ID" value="KAG0650551.1"/>
    <property type="molecule type" value="Genomic_DNA"/>
</dbReference>
<dbReference type="InterPro" id="IPR036250">
    <property type="entry name" value="AcylCo_DH-like_C"/>
</dbReference>
<dbReference type="GO" id="GO:0005777">
    <property type="term" value="C:peroxisome"/>
    <property type="evidence" value="ECO:0007669"/>
    <property type="project" value="UniProtKB-SubCell"/>
</dbReference>
<organism evidence="15 16">
    <name type="scientific">Hyphodiscus hymeniophilus</name>
    <dbReference type="NCBI Taxonomy" id="353542"/>
    <lineage>
        <taxon>Eukaryota</taxon>
        <taxon>Fungi</taxon>
        <taxon>Dikarya</taxon>
        <taxon>Ascomycota</taxon>
        <taxon>Pezizomycotina</taxon>
        <taxon>Leotiomycetes</taxon>
        <taxon>Helotiales</taxon>
        <taxon>Hyphodiscaceae</taxon>
        <taxon>Hyphodiscus</taxon>
    </lineage>
</organism>
<reference evidence="15" key="1">
    <citation type="submission" date="2019-07" db="EMBL/GenBank/DDBJ databases">
        <title>Hyphodiscus hymeniophilus genome sequencing and assembly.</title>
        <authorList>
            <person name="Kramer G."/>
            <person name="Nodwell J."/>
        </authorList>
    </citation>
    <scope>NUCLEOTIDE SEQUENCE</scope>
    <source>
        <strain evidence="15">ATCC 34498</strain>
    </source>
</reference>
<dbReference type="Gene3D" id="2.40.110.10">
    <property type="entry name" value="Butyryl-CoA Dehydrogenase, subunit A, domain 2"/>
    <property type="match status" value="1"/>
</dbReference>
<comment type="catalytic activity">
    <reaction evidence="1">
        <text>a 2,3-saturated acyl-CoA + O2 = a (2E)-enoyl-CoA + H2O2</text>
        <dbReference type="Rhea" id="RHEA:38959"/>
        <dbReference type="ChEBI" id="CHEBI:15379"/>
        <dbReference type="ChEBI" id="CHEBI:16240"/>
        <dbReference type="ChEBI" id="CHEBI:58856"/>
        <dbReference type="ChEBI" id="CHEBI:65111"/>
        <dbReference type="EC" id="1.3.3.6"/>
    </reaction>
</comment>
<evidence type="ECO:0000256" key="7">
    <source>
        <dbReference type="ARBA" id="ARBA00022630"/>
    </source>
</evidence>
<dbReference type="FunFam" id="1.20.140.10:FF:000015">
    <property type="entry name" value="Acyl-coenzyme A oxidase"/>
    <property type="match status" value="1"/>
</dbReference>
<evidence type="ECO:0000256" key="4">
    <source>
        <dbReference type="ARBA" id="ARBA00004846"/>
    </source>
</evidence>
<dbReference type="InterPro" id="IPR055060">
    <property type="entry name" value="ACOX_C_alpha1"/>
</dbReference>
<dbReference type="EC" id="1.3.3.6" evidence="6"/>
<dbReference type="OrthoDB" id="538336at2759"/>
<gene>
    <name evidence="15" type="ORF">D0Z07_3055</name>
</gene>
<dbReference type="SUPFAM" id="SSF56645">
    <property type="entry name" value="Acyl-CoA dehydrogenase NM domain-like"/>
    <property type="match status" value="1"/>
</dbReference>
<evidence type="ECO:0000256" key="11">
    <source>
        <dbReference type="ARBA" id="ARBA00023098"/>
    </source>
</evidence>
<dbReference type="Gene3D" id="1.10.540.10">
    <property type="entry name" value="Acyl-CoA dehydrogenase/oxidase, N-terminal domain"/>
    <property type="match status" value="1"/>
</dbReference>
<dbReference type="GO" id="GO:0071949">
    <property type="term" value="F:FAD binding"/>
    <property type="evidence" value="ECO:0007669"/>
    <property type="project" value="InterPro"/>
</dbReference>
<evidence type="ECO:0000256" key="1">
    <source>
        <dbReference type="ARBA" id="ARBA00001201"/>
    </source>
</evidence>
<dbReference type="GO" id="GO:0005504">
    <property type="term" value="F:fatty acid binding"/>
    <property type="evidence" value="ECO:0007669"/>
    <property type="project" value="TreeGrafter"/>
</dbReference>
<name>A0A9P7AYV8_9HELO</name>
<comment type="pathway">
    <text evidence="4">Lipid metabolism; peroxisomal fatty acid beta-oxidation.</text>
</comment>
<keyword evidence="10" id="KW-0560">Oxidoreductase</keyword>
<dbReference type="SUPFAM" id="SSF47203">
    <property type="entry name" value="Acyl-CoA dehydrogenase C-terminal domain-like"/>
    <property type="match status" value="1"/>
</dbReference>
<keyword evidence="11" id="KW-0443">Lipid metabolism</keyword>
<dbReference type="GO" id="GO:0055088">
    <property type="term" value="P:lipid homeostasis"/>
    <property type="evidence" value="ECO:0007669"/>
    <property type="project" value="TreeGrafter"/>
</dbReference>
<evidence type="ECO:0000259" key="14">
    <source>
        <dbReference type="Pfam" id="PF22924"/>
    </source>
</evidence>
<feature type="domain" description="Acyl-CoA oxidase C-alpha1" evidence="14">
    <location>
        <begin position="298"/>
        <end position="463"/>
    </location>
</feature>
<evidence type="ECO:0000256" key="12">
    <source>
        <dbReference type="ARBA" id="ARBA00023140"/>
    </source>
</evidence>